<dbReference type="Pfam" id="PF03466">
    <property type="entry name" value="LysR_substrate"/>
    <property type="match status" value="1"/>
</dbReference>
<dbReference type="Gene3D" id="1.10.10.10">
    <property type="entry name" value="Winged helix-like DNA-binding domain superfamily/Winged helix DNA-binding domain"/>
    <property type="match status" value="1"/>
</dbReference>
<dbReference type="GO" id="GO:0003700">
    <property type="term" value="F:DNA-binding transcription factor activity"/>
    <property type="evidence" value="ECO:0007669"/>
    <property type="project" value="InterPro"/>
</dbReference>
<name>A0A0P9C8U8_9GAMM</name>
<evidence type="ECO:0000256" key="5">
    <source>
        <dbReference type="SAM" id="MobiDB-lite"/>
    </source>
</evidence>
<evidence type="ECO:0000256" key="1">
    <source>
        <dbReference type="ARBA" id="ARBA00009437"/>
    </source>
</evidence>
<dbReference type="Pfam" id="PF00126">
    <property type="entry name" value="HTH_1"/>
    <property type="match status" value="1"/>
</dbReference>
<dbReference type="AlphaFoldDB" id="A0A0P9C8U8"/>
<evidence type="ECO:0000313" key="8">
    <source>
        <dbReference type="Proteomes" id="UP000183104"/>
    </source>
</evidence>
<dbReference type="PANTHER" id="PTHR30126:SF39">
    <property type="entry name" value="HTH-TYPE TRANSCRIPTIONAL REGULATOR CYSL"/>
    <property type="match status" value="1"/>
</dbReference>
<evidence type="ECO:0000256" key="2">
    <source>
        <dbReference type="ARBA" id="ARBA00023015"/>
    </source>
</evidence>
<keyword evidence="8" id="KW-1185">Reference proteome</keyword>
<dbReference type="PROSITE" id="PS50931">
    <property type="entry name" value="HTH_LYSR"/>
    <property type="match status" value="1"/>
</dbReference>
<dbReference type="STRING" id="381306.AN478_02530"/>
<keyword evidence="4" id="KW-0804">Transcription</keyword>
<dbReference type="EMBL" id="FMUN01000004">
    <property type="protein sequence ID" value="SCY28499.1"/>
    <property type="molecule type" value="Genomic_DNA"/>
</dbReference>
<protein>
    <submittedName>
        <fullName evidence="7">DNA-binding transcriptional regulator, LysR family</fullName>
    </submittedName>
</protein>
<organism evidence="7 8">
    <name type="scientific">Thiohalorhabdus denitrificans</name>
    <dbReference type="NCBI Taxonomy" id="381306"/>
    <lineage>
        <taxon>Bacteria</taxon>
        <taxon>Pseudomonadati</taxon>
        <taxon>Pseudomonadota</taxon>
        <taxon>Gammaproteobacteria</taxon>
        <taxon>Thiohalorhabdales</taxon>
        <taxon>Thiohalorhabdaceae</taxon>
        <taxon>Thiohalorhabdus</taxon>
    </lineage>
</organism>
<dbReference type="InterPro" id="IPR036390">
    <property type="entry name" value="WH_DNA-bd_sf"/>
</dbReference>
<evidence type="ECO:0000256" key="4">
    <source>
        <dbReference type="ARBA" id="ARBA00023163"/>
    </source>
</evidence>
<dbReference type="InterPro" id="IPR036388">
    <property type="entry name" value="WH-like_DNA-bd_sf"/>
</dbReference>
<dbReference type="SUPFAM" id="SSF53850">
    <property type="entry name" value="Periplasmic binding protein-like II"/>
    <property type="match status" value="1"/>
</dbReference>
<evidence type="ECO:0000259" key="6">
    <source>
        <dbReference type="PROSITE" id="PS50931"/>
    </source>
</evidence>
<evidence type="ECO:0000256" key="3">
    <source>
        <dbReference type="ARBA" id="ARBA00023125"/>
    </source>
</evidence>
<sequence length="319" mass="34926">MEWHRRVPPVRGLMALRAVSEAGTFTGAAQQLGWNQPNVSKHLQALETALDTRLLHREHGGNRLTEAGERVLEHAVAITDSFAGLLRELERMRAAENGHLRVAASLTIGDHWLPQVLMRFDVAHPQVTVESRVLYGREGLRQAAGGSVDVALVEGDPGESGLPAQKVGEDMLVVACGQNHPWAAKGSLTLEEFTRGRFILRERGSGTRDTLDHYLEEANLAPLEPELEVGSNHAILQMLKSGEHLTVLSSLTVRDAQSSGFLVLLPVRGLNLKRTFWAVRAPQARSLPAADTFIDFLRTSPPDHEPLTPGTPQEERSSA</sequence>
<dbReference type="GO" id="GO:0000976">
    <property type="term" value="F:transcription cis-regulatory region binding"/>
    <property type="evidence" value="ECO:0007669"/>
    <property type="project" value="TreeGrafter"/>
</dbReference>
<evidence type="ECO:0000313" key="7">
    <source>
        <dbReference type="EMBL" id="SCY28499.1"/>
    </source>
</evidence>
<dbReference type="Proteomes" id="UP000183104">
    <property type="component" value="Unassembled WGS sequence"/>
</dbReference>
<comment type="similarity">
    <text evidence="1">Belongs to the LysR transcriptional regulatory family.</text>
</comment>
<feature type="domain" description="HTH lysR-type" evidence="6">
    <location>
        <begin position="8"/>
        <end position="65"/>
    </location>
</feature>
<feature type="region of interest" description="Disordered" evidence="5">
    <location>
        <begin position="298"/>
        <end position="319"/>
    </location>
</feature>
<dbReference type="RefSeq" id="WP_054965048.1">
    <property type="nucleotide sequence ID" value="NZ_FMUN01000004.1"/>
</dbReference>
<accession>A0A0P9C8U8</accession>
<keyword evidence="3 7" id="KW-0238">DNA-binding</keyword>
<dbReference type="Gene3D" id="3.40.190.290">
    <property type="match status" value="1"/>
</dbReference>
<dbReference type="InterPro" id="IPR000847">
    <property type="entry name" value="LysR_HTH_N"/>
</dbReference>
<dbReference type="PANTHER" id="PTHR30126">
    <property type="entry name" value="HTH-TYPE TRANSCRIPTIONAL REGULATOR"/>
    <property type="match status" value="1"/>
</dbReference>
<dbReference type="SUPFAM" id="SSF46785">
    <property type="entry name" value="Winged helix' DNA-binding domain"/>
    <property type="match status" value="1"/>
</dbReference>
<gene>
    <name evidence="7" type="ORF">SAMN05661077_1706</name>
</gene>
<reference evidence="8" key="1">
    <citation type="submission" date="2016-10" db="EMBL/GenBank/DDBJ databases">
        <authorList>
            <person name="Varghese N."/>
        </authorList>
    </citation>
    <scope>NUCLEOTIDE SEQUENCE [LARGE SCALE GENOMIC DNA]</scope>
    <source>
        <strain evidence="8">HL 19</strain>
    </source>
</reference>
<dbReference type="InterPro" id="IPR005119">
    <property type="entry name" value="LysR_subst-bd"/>
</dbReference>
<keyword evidence="2" id="KW-0805">Transcription regulation</keyword>
<proteinExistence type="inferred from homology"/>